<dbReference type="Pfam" id="PF12867">
    <property type="entry name" value="DinB_2"/>
    <property type="match status" value="1"/>
</dbReference>
<comment type="pathway">
    <text evidence="3">Amino-acid biosynthesis; ergothioneine biosynthesis.</text>
</comment>
<keyword evidence="1" id="KW-0560">Oxidoreductase</keyword>
<proteinExistence type="predicted"/>
<evidence type="ECO:0000259" key="5">
    <source>
        <dbReference type="Pfam" id="PF12867"/>
    </source>
</evidence>
<dbReference type="AlphaFoldDB" id="A0A7X8TNU3"/>
<dbReference type="EMBL" id="JABAIK010000002">
    <property type="protein sequence ID" value="NLS11985.1"/>
    <property type="molecule type" value="Genomic_DNA"/>
</dbReference>
<reference evidence="6 7" key="1">
    <citation type="submission" date="2020-04" db="EMBL/GenBank/DDBJ databases">
        <title>Vibrio sp. SM6, a novel species isolated from seawater.</title>
        <authorList>
            <person name="Wang X."/>
        </authorList>
    </citation>
    <scope>NUCLEOTIDE SEQUENCE [LARGE SCALE GENOMIC DNA]</scope>
    <source>
        <strain evidence="6 7">SM6</strain>
    </source>
</reference>
<organism evidence="6 7">
    <name type="scientific">Vibrio agarilyticus</name>
    <dbReference type="NCBI Taxonomy" id="2726741"/>
    <lineage>
        <taxon>Bacteria</taxon>
        <taxon>Pseudomonadati</taxon>
        <taxon>Pseudomonadota</taxon>
        <taxon>Gammaproteobacteria</taxon>
        <taxon>Vibrionales</taxon>
        <taxon>Vibrionaceae</taxon>
        <taxon>Vibrio</taxon>
    </lineage>
</organism>
<evidence type="ECO:0000259" key="4">
    <source>
        <dbReference type="Pfam" id="PF03781"/>
    </source>
</evidence>
<comment type="caution">
    <text evidence="6">The sequence shown here is derived from an EMBL/GenBank/DDBJ whole genome shotgun (WGS) entry which is preliminary data.</text>
</comment>
<name>A0A7X8TNU3_9VIBR</name>
<feature type="domain" description="DinB-like" evidence="5">
    <location>
        <begin position="7"/>
        <end position="139"/>
    </location>
</feature>
<dbReference type="PANTHER" id="PTHR23150:SF36">
    <property type="entry name" value="HERCYNINE OXYGENASE"/>
    <property type="match status" value="1"/>
</dbReference>
<dbReference type="InterPro" id="IPR016187">
    <property type="entry name" value="CTDL_fold"/>
</dbReference>
<dbReference type="InterPro" id="IPR024775">
    <property type="entry name" value="DinB-like"/>
</dbReference>
<evidence type="ECO:0000256" key="1">
    <source>
        <dbReference type="ARBA" id="ARBA00023002"/>
    </source>
</evidence>
<dbReference type="NCBIfam" id="TIGR03440">
    <property type="entry name" value="egtB_TIGR03440"/>
    <property type="match status" value="1"/>
</dbReference>
<sequence length="386" mass="45094">MLLEHYLKTRHYTEALCAPLSTEDYVPQAEAFTSPPKWHLAHTTWFFECFVLKPYAKGYCEFDPTFDFLFNSYYRALGERAIRAQRGIITRPTVAEVYRYRQHVDRAIIQLLNDTPSIESALEDLITLGIHHEQQHQELLLSDLKYTFSLNPTHPVYHDGAVQVADTNSCSGWLSIAEGLYEIGHNDASFCYDNELGHHKVWLAPFSIAKDLVTNGEYIAFIEDGGYEHFQYWLDDGWSWVEQNHIRSPLYWQKINHQWHYYTLAGLKPLDPNAILTHISFYEASAFAHWKGLRLPTEFEWEVASQQLDWGKRWEWTSSAYLPYPGFRISAGAVGEYNGKFMINQMVLRGASVATSDGHQRYTYRNFFHPHFQWQFTGIRLVKENE</sequence>
<keyword evidence="7" id="KW-1185">Reference proteome</keyword>
<evidence type="ECO:0000313" key="7">
    <source>
        <dbReference type="Proteomes" id="UP000535589"/>
    </source>
</evidence>
<dbReference type="InterPro" id="IPR017806">
    <property type="entry name" value="EgtB"/>
</dbReference>
<evidence type="ECO:0000256" key="2">
    <source>
        <dbReference type="ARBA" id="ARBA00023004"/>
    </source>
</evidence>
<protein>
    <submittedName>
        <fullName evidence="6">Ergothioneine biosynthesis protein EgtB</fullName>
    </submittedName>
</protein>
<accession>A0A7X8TNU3</accession>
<keyword evidence="2" id="KW-0408">Iron</keyword>
<evidence type="ECO:0000256" key="3">
    <source>
        <dbReference type="ARBA" id="ARBA00037882"/>
    </source>
</evidence>
<dbReference type="InterPro" id="IPR042095">
    <property type="entry name" value="SUMF_sf"/>
</dbReference>
<dbReference type="Gene3D" id="3.90.1580.10">
    <property type="entry name" value="paralog of FGE (formylglycine-generating enzyme)"/>
    <property type="match status" value="2"/>
</dbReference>
<dbReference type="GO" id="GO:0052699">
    <property type="term" value="P:ergothioneine biosynthetic process"/>
    <property type="evidence" value="ECO:0007669"/>
    <property type="project" value="InterPro"/>
</dbReference>
<feature type="domain" description="Sulfatase-modifying factor enzyme-like" evidence="4">
    <location>
        <begin position="170"/>
        <end position="305"/>
    </location>
</feature>
<dbReference type="PANTHER" id="PTHR23150">
    <property type="entry name" value="SULFATASE MODIFYING FACTOR 1, 2"/>
    <property type="match status" value="1"/>
</dbReference>
<dbReference type="Proteomes" id="UP000535589">
    <property type="component" value="Unassembled WGS sequence"/>
</dbReference>
<evidence type="ECO:0000313" key="6">
    <source>
        <dbReference type="EMBL" id="NLS11985.1"/>
    </source>
</evidence>
<dbReference type="RefSeq" id="WP_168835072.1">
    <property type="nucleotide sequence ID" value="NZ_JABAIK010000002.1"/>
</dbReference>
<dbReference type="SUPFAM" id="SSF56436">
    <property type="entry name" value="C-type lectin-like"/>
    <property type="match status" value="1"/>
</dbReference>
<dbReference type="InterPro" id="IPR005532">
    <property type="entry name" value="SUMF_dom"/>
</dbReference>
<dbReference type="InterPro" id="IPR051043">
    <property type="entry name" value="Sulfatase_Mod_Factor_Kinase"/>
</dbReference>
<dbReference type="Pfam" id="PF03781">
    <property type="entry name" value="FGE-sulfatase"/>
    <property type="match status" value="1"/>
</dbReference>
<gene>
    <name evidence="6" type="ORF">HGP28_03650</name>
</gene>